<sequence>MLQLKTIASTLFLLISITLNAQQRNMSVFGEPSIEDFAVKKYTEDPEATAIILYEQGYYHFELIEDRYIRIVKDVYQKIKVLDAKKFDGGEIEIHLLTNSASQEKLINLTALTNNDGIKTYVKQAEIYTLKGTNGYHTKRFAFPNIKDGSILEYKYSVESPFFFDLKGWIFQNNYPTVYSEFTTKIPGNFNYNKSLRGEYKLEVNDADIKKKCFHIEGYTSADCEIATYAMKHIPAFKPEIYMLDESNHRAAINYELRDALDYSGSKNFYSKTWKNVDTEFKNDKDMGRQLSYKGYFKKNLPENVLAIADPLERAKAVYAFIQNHFTWNGAYRIFSEIRVKDAFEEKTGNIAEINLALINALEAADLDAKIVLSSTRENGIPTMSYPVLTDFNYVMAHLTIGQNKYILDATNKFTPFEVVPYRALNVKGRVMDFKKGSYWQDIEPYAKNIKYTNTRLTINEDGELKGKLSDLYSGYIAVNEREKLDKSNNESYFKNKEDENVEIENFTISNKNDLTQSLKTGYDITITPDVVGDKIYVFPFLKSNLYLDENPFKEDTRKYPIDIGYPFANTYLVSIDLNDQYEVVELPKSRVYKIPQNGGECSIAYQTDDKKISVRLSTKLNLYRYSPESYSILKDFLTNVMTVQSKEPIVLKKK</sequence>
<gene>
    <name evidence="3" type="ORF">SAMN05421855_10675</name>
</gene>
<dbReference type="RefSeq" id="WP_093145157.1">
    <property type="nucleotide sequence ID" value="NZ_BMWO01000006.1"/>
</dbReference>
<dbReference type="OrthoDB" id="98874at2"/>
<evidence type="ECO:0000259" key="2">
    <source>
        <dbReference type="Pfam" id="PF12969"/>
    </source>
</evidence>
<evidence type="ECO:0000313" key="4">
    <source>
        <dbReference type="Proteomes" id="UP000199321"/>
    </source>
</evidence>
<accession>A0A1G7ILY0</accession>
<dbReference type="Gene3D" id="3.10.620.30">
    <property type="match status" value="1"/>
</dbReference>
<protein>
    <recommendedName>
        <fullName evidence="2">DUF3857 domain-containing protein</fullName>
    </recommendedName>
</protein>
<dbReference type="AlphaFoldDB" id="A0A1G7ILY0"/>
<dbReference type="Gene3D" id="2.60.120.1130">
    <property type="match status" value="1"/>
</dbReference>
<feature type="chain" id="PRO_5011466419" description="DUF3857 domain-containing protein" evidence="1">
    <location>
        <begin position="22"/>
        <end position="655"/>
    </location>
</feature>
<keyword evidence="4" id="KW-1185">Reference proteome</keyword>
<feature type="domain" description="DUF3857" evidence="2">
    <location>
        <begin position="134"/>
        <end position="195"/>
    </location>
</feature>
<dbReference type="Pfam" id="PF12969">
    <property type="entry name" value="DUF3857"/>
    <property type="match status" value="1"/>
</dbReference>
<name>A0A1G7ILY0_9FLAO</name>
<proteinExistence type="predicted"/>
<keyword evidence="1" id="KW-0732">Signal</keyword>
<organism evidence="3 4">
    <name type="scientific">Ulvibacter litoralis</name>
    <dbReference type="NCBI Taxonomy" id="227084"/>
    <lineage>
        <taxon>Bacteria</taxon>
        <taxon>Pseudomonadati</taxon>
        <taxon>Bacteroidota</taxon>
        <taxon>Flavobacteriia</taxon>
        <taxon>Flavobacteriales</taxon>
        <taxon>Flavobacteriaceae</taxon>
        <taxon>Ulvibacter</taxon>
    </lineage>
</organism>
<dbReference type="EMBL" id="FNBA01000006">
    <property type="protein sequence ID" value="SDF13568.1"/>
    <property type="molecule type" value="Genomic_DNA"/>
</dbReference>
<dbReference type="STRING" id="227084.SAMN05421855_10675"/>
<evidence type="ECO:0000256" key="1">
    <source>
        <dbReference type="SAM" id="SignalP"/>
    </source>
</evidence>
<dbReference type="Gene3D" id="2.60.40.3140">
    <property type="match status" value="1"/>
</dbReference>
<evidence type="ECO:0000313" key="3">
    <source>
        <dbReference type="EMBL" id="SDF13568.1"/>
    </source>
</evidence>
<dbReference type="Proteomes" id="UP000199321">
    <property type="component" value="Unassembled WGS sequence"/>
</dbReference>
<feature type="signal peptide" evidence="1">
    <location>
        <begin position="1"/>
        <end position="21"/>
    </location>
</feature>
<dbReference type="InterPro" id="IPR024618">
    <property type="entry name" value="DUF3857"/>
</dbReference>
<reference evidence="3 4" key="1">
    <citation type="submission" date="2016-10" db="EMBL/GenBank/DDBJ databases">
        <authorList>
            <person name="de Groot N.N."/>
        </authorList>
    </citation>
    <scope>NUCLEOTIDE SEQUENCE [LARGE SCALE GENOMIC DNA]</scope>
    <source>
        <strain evidence="3 4">DSM 16195</strain>
    </source>
</reference>